<organism evidence="1 2">
    <name type="scientific">Niabella soli DSM 19437</name>
    <dbReference type="NCBI Taxonomy" id="929713"/>
    <lineage>
        <taxon>Bacteria</taxon>
        <taxon>Pseudomonadati</taxon>
        <taxon>Bacteroidota</taxon>
        <taxon>Chitinophagia</taxon>
        <taxon>Chitinophagales</taxon>
        <taxon>Chitinophagaceae</taxon>
        <taxon>Niabella</taxon>
    </lineage>
</organism>
<protein>
    <submittedName>
        <fullName evidence="1">Uncharacterized protein</fullName>
    </submittedName>
</protein>
<dbReference type="EMBL" id="CP007035">
    <property type="protein sequence ID" value="AHF17488.1"/>
    <property type="molecule type" value="Genomic_DNA"/>
</dbReference>
<evidence type="ECO:0000313" key="2">
    <source>
        <dbReference type="Proteomes" id="UP000003586"/>
    </source>
</evidence>
<keyword evidence="2" id="KW-1185">Reference proteome</keyword>
<evidence type="ECO:0000313" key="1">
    <source>
        <dbReference type="EMBL" id="AHF17488.1"/>
    </source>
</evidence>
<dbReference type="AlphaFoldDB" id="W0F6N6"/>
<name>W0F6N6_9BACT</name>
<gene>
    <name evidence="1" type="ORF">NIASO_08685</name>
</gene>
<dbReference type="KEGG" id="nso:NIASO_08685"/>
<dbReference type="HOGENOM" id="CLU_3346369_0_0_10"/>
<reference evidence="1 2" key="1">
    <citation type="submission" date="2013-12" db="EMBL/GenBank/DDBJ databases">
        <authorList>
            <consortium name="DOE Joint Genome Institute"/>
            <person name="Eisen J."/>
            <person name="Huntemann M."/>
            <person name="Han J."/>
            <person name="Chen A."/>
            <person name="Kyrpides N."/>
            <person name="Mavromatis K."/>
            <person name="Markowitz V."/>
            <person name="Palaniappan K."/>
            <person name="Ivanova N."/>
            <person name="Schaumberg A."/>
            <person name="Pati A."/>
            <person name="Liolios K."/>
            <person name="Nordberg H.P."/>
            <person name="Cantor M.N."/>
            <person name="Hua S.X."/>
            <person name="Woyke T."/>
        </authorList>
    </citation>
    <scope>NUCLEOTIDE SEQUENCE [LARGE SCALE GENOMIC DNA]</scope>
    <source>
        <strain evidence="2">DSM 19437</strain>
    </source>
</reference>
<proteinExistence type="predicted"/>
<sequence>MFFFRSIVLLFDACFAAIKKGSLPLAESLNEKIYYRL</sequence>
<dbReference type="Proteomes" id="UP000003586">
    <property type="component" value="Chromosome"/>
</dbReference>
<accession>W0F6N6</accession>